<dbReference type="RefSeq" id="WP_322492032.1">
    <property type="nucleotide sequence ID" value="NZ_JAXUBM010000033.1"/>
</dbReference>
<proteinExistence type="predicted"/>
<evidence type="ECO:0000313" key="1">
    <source>
        <dbReference type="EMBL" id="MDZ5741041.1"/>
    </source>
</evidence>
<gene>
    <name evidence="1" type="ORF">SOW75_22925</name>
</gene>
<evidence type="ECO:0000313" key="2">
    <source>
        <dbReference type="Proteomes" id="UP001292116"/>
    </source>
</evidence>
<dbReference type="Proteomes" id="UP001292116">
    <property type="component" value="Unassembled WGS sequence"/>
</dbReference>
<sequence>MLDFFFDFFLDEDDWMHLLYVDESGSPTDPNQNFFILSGVSIFERQTHWIEKQLNDIAGRFSPEDSYAIELHGSPMRSGKSEWRPFPMAERIQAIKDCLQVIPDSKGKIRLFAAVFERGSGNGDDPIASCFEQIASRFDMYLRRLHLQGDTQRGIAVFDKSTTEKSIQNMARAFKHDGHSFGKLKNFAEVPLFLDSKASRMIQLADLVAFAIYRHYQASDSQYFEIIQNCFDSAGGTVHGLHERRARQVATVEVIETATVIETTTIIQPVPDSLSA</sequence>
<name>A0ABU5L4G0_9PSED</name>
<dbReference type="EMBL" id="JAXUBM010000033">
    <property type="protein sequence ID" value="MDZ5741041.1"/>
    <property type="molecule type" value="Genomic_DNA"/>
</dbReference>
<accession>A0ABU5L4G0</accession>
<organism evidence="1 2">
    <name type="scientific">Pseudomonas asiatica</name>
    <dbReference type="NCBI Taxonomy" id="2219225"/>
    <lineage>
        <taxon>Bacteria</taxon>
        <taxon>Pseudomonadati</taxon>
        <taxon>Pseudomonadota</taxon>
        <taxon>Gammaproteobacteria</taxon>
        <taxon>Pseudomonadales</taxon>
        <taxon>Pseudomonadaceae</taxon>
        <taxon>Pseudomonas</taxon>
    </lineage>
</organism>
<reference evidence="1 2" key="1">
    <citation type="submission" date="2023-11" db="EMBL/GenBank/DDBJ databases">
        <title>Draft genomes analysis of Pseudomonas asiatica isolated from milk, feces and farm soil of cows suffering from clinical mastitis.</title>
        <authorList>
            <person name="Rahman T."/>
            <person name="Das Z.C."/>
            <person name="Hoque M.N."/>
        </authorList>
    </citation>
    <scope>NUCLEOTIDE SEQUENCE [LARGE SCALE GENOMIC DNA]</scope>
    <source>
        <strain evidence="1 2">2F2</strain>
    </source>
</reference>
<comment type="caution">
    <text evidence="1">The sequence shown here is derived from an EMBL/GenBank/DDBJ whole genome shotgun (WGS) entry which is preliminary data.</text>
</comment>
<dbReference type="InterPro" id="IPR024524">
    <property type="entry name" value="DUF3800"/>
</dbReference>
<dbReference type="Pfam" id="PF12686">
    <property type="entry name" value="DUF3800"/>
    <property type="match status" value="1"/>
</dbReference>
<protein>
    <submittedName>
        <fullName evidence="1">DUF3800 domain-containing protein</fullName>
    </submittedName>
</protein>
<keyword evidence="2" id="KW-1185">Reference proteome</keyword>